<feature type="transmembrane region" description="Helical" evidence="1">
    <location>
        <begin position="67"/>
        <end position="85"/>
    </location>
</feature>
<reference evidence="3" key="1">
    <citation type="submission" date="2024-06" db="EMBL/GenBank/DDBJ databases">
        <authorList>
            <person name="Ryan C."/>
        </authorList>
    </citation>
    <scope>NUCLEOTIDE SEQUENCE [LARGE SCALE GENOMIC DNA]</scope>
</reference>
<protein>
    <submittedName>
        <fullName evidence="2">Uncharacterized protein</fullName>
    </submittedName>
</protein>
<evidence type="ECO:0000313" key="3">
    <source>
        <dbReference type="Proteomes" id="UP001497457"/>
    </source>
</evidence>
<reference evidence="2 3" key="2">
    <citation type="submission" date="2024-10" db="EMBL/GenBank/DDBJ databases">
        <authorList>
            <person name="Ryan C."/>
        </authorList>
    </citation>
    <scope>NUCLEOTIDE SEQUENCE [LARGE SCALE GENOMIC DNA]</scope>
</reference>
<keyword evidence="3" id="KW-1185">Reference proteome</keyword>
<keyword evidence="1" id="KW-0472">Membrane</keyword>
<feature type="transmembrane region" description="Helical" evidence="1">
    <location>
        <begin position="36"/>
        <end position="61"/>
    </location>
</feature>
<sequence length="120" mass="13886">MESMKTSKLEAANLFSLFWRWWGTHQEVKVVKNRHLAALIQAALNIIWVFSLSLLIVAISIVTDLEFWKALGIMAFMIPCFLVYFRKISIYRNAYNDDNDARLHGVVSNITLEKMSDHVP</sequence>
<accession>A0ABC8Y830</accession>
<dbReference type="AlphaFoldDB" id="A0ABC8Y830"/>
<gene>
    <name evidence="2" type="ORF">URODEC1_LOCUS30939</name>
</gene>
<dbReference type="EMBL" id="OZ075126">
    <property type="protein sequence ID" value="CAL4938025.1"/>
    <property type="molecule type" value="Genomic_DNA"/>
</dbReference>
<proteinExistence type="predicted"/>
<evidence type="ECO:0000256" key="1">
    <source>
        <dbReference type="SAM" id="Phobius"/>
    </source>
</evidence>
<name>A0ABC8Y830_9POAL</name>
<keyword evidence="1" id="KW-0812">Transmembrane</keyword>
<organism evidence="2 3">
    <name type="scientific">Urochloa decumbens</name>
    <dbReference type="NCBI Taxonomy" id="240449"/>
    <lineage>
        <taxon>Eukaryota</taxon>
        <taxon>Viridiplantae</taxon>
        <taxon>Streptophyta</taxon>
        <taxon>Embryophyta</taxon>
        <taxon>Tracheophyta</taxon>
        <taxon>Spermatophyta</taxon>
        <taxon>Magnoliopsida</taxon>
        <taxon>Liliopsida</taxon>
        <taxon>Poales</taxon>
        <taxon>Poaceae</taxon>
        <taxon>PACMAD clade</taxon>
        <taxon>Panicoideae</taxon>
        <taxon>Panicodae</taxon>
        <taxon>Paniceae</taxon>
        <taxon>Melinidinae</taxon>
        <taxon>Urochloa</taxon>
    </lineage>
</organism>
<dbReference type="Proteomes" id="UP001497457">
    <property type="component" value="Chromosome 16b"/>
</dbReference>
<evidence type="ECO:0000313" key="2">
    <source>
        <dbReference type="EMBL" id="CAL4938025.1"/>
    </source>
</evidence>
<keyword evidence="1" id="KW-1133">Transmembrane helix</keyword>